<dbReference type="EMBL" id="VUJX02000005">
    <property type="protein sequence ID" value="KAL0936051.1"/>
    <property type="molecule type" value="Genomic_DNA"/>
</dbReference>
<comment type="caution">
    <text evidence="1">The sequence shown here is derived from an EMBL/GenBank/DDBJ whole genome shotgun (WGS) entry which is preliminary data.</text>
</comment>
<organism evidence="1 2">
    <name type="scientific">Colletotrichum truncatum</name>
    <name type="common">Anthracnose fungus</name>
    <name type="synonym">Colletotrichum capsici</name>
    <dbReference type="NCBI Taxonomy" id="5467"/>
    <lineage>
        <taxon>Eukaryota</taxon>
        <taxon>Fungi</taxon>
        <taxon>Dikarya</taxon>
        <taxon>Ascomycota</taxon>
        <taxon>Pezizomycotina</taxon>
        <taxon>Sordariomycetes</taxon>
        <taxon>Hypocreomycetidae</taxon>
        <taxon>Glomerellales</taxon>
        <taxon>Glomerellaceae</taxon>
        <taxon>Colletotrichum</taxon>
        <taxon>Colletotrichum truncatum species complex</taxon>
    </lineage>
</organism>
<protein>
    <submittedName>
        <fullName evidence="1">Heterokaryon incompatibility protein</fullName>
    </submittedName>
</protein>
<gene>
    <name evidence="1" type="ORF">CTRU02_208266</name>
</gene>
<evidence type="ECO:0000313" key="1">
    <source>
        <dbReference type="EMBL" id="KAL0936051.1"/>
    </source>
</evidence>
<evidence type="ECO:0000313" key="2">
    <source>
        <dbReference type="Proteomes" id="UP000805649"/>
    </source>
</evidence>
<dbReference type="Proteomes" id="UP000805649">
    <property type="component" value="Unassembled WGS sequence"/>
</dbReference>
<accession>A0ACC3YX75</accession>
<proteinExistence type="predicted"/>
<reference evidence="1 2" key="1">
    <citation type="journal article" date="2020" name="Phytopathology">
        <title>Genome Sequence Resources of Colletotrichum truncatum, C. plurivorum, C. musicola, and C. sojae: Four Species Pathogenic to Soybean (Glycine max).</title>
        <authorList>
            <person name="Rogerio F."/>
            <person name="Boufleur T.R."/>
            <person name="Ciampi-Guillardi M."/>
            <person name="Sukno S.A."/>
            <person name="Thon M.R."/>
            <person name="Massola Junior N.S."/>
            <person name="Baroncelli R."/>
        </authorList>
    </citation>
    <scope>NUCLEOTIDE SEQUENCE [LARGE SCALE GENOMIC DNA]</scope>
    <source>
        <strain evidence="1 2">CMES1059</strain>
    </source>
</reference>
<name>A0ACC3YX75_COLTU</name>
<keyword evidence="2" id="KW-1185">Reference proteome</keyword>
<sequence>MTNKDCRDAMDLEQYQYDKLPPGRWFRQLHILPGQPEDPLLCSLVTVSLDEAPPYKALSYVWGDPTKTASVICSEFQREITISLLEGLRRIRRSDRVEVAWADAICINQASNSEKEHQVNLMADIYDRAVEVVVWLGSDPERLADNAFTSLVNANSAIRTGTQNSWSTVPDASIALISQKDPSEKHSYPVNVLRSTLPQLLGKVKSEAIKSLFQLTWFTRVWVLQEVGLATSAIAYWGDCSIDFSEIATFIHFATGDEYLIRELGQEINEIISGSPYYAFWNVWSTYNKPGGWMDTTPVLKAFTKALEAECNIDFVLVLEASRRFNATNPLDHIFAFLGHPKAVLAETGRPLIQANYSLSLDELHLLVAGSLAKQSLNFLVQVQNGPHNLDLSTGIPSWIPHWNVNNEDAPSAFWEAWDTSLRIARQIPSTARVLGNELLVNAIIFDTVSLQTKAMAKTDFERFSWGPGILIEECWNLTEQAAKTSPPQYSDHQVPLAFASTLTCHYKTKNDAEDTMKLLEDLTQYCAAVNPSFFNAKLKRYDVSYRLLPLQQRYLGTKFTNYGTNRRFFVTKDGYWGLGPPLMQPGDVCAVLMGGDVPFILRPTGEEGKFKLVGQAYIYGVMYGEIVDNTSHSMSQVMLS</sequence>